<protein>
    <submittedName>
        <fullName evidence="1">Uncharacterized protein</fullName>
    </submittedName>
</protein>
<reference evidence="1" key="1">
    <citation type="journal article" date="2014" name="Front. Microbiol.">
        <title>High frequency of phylogenetically diverse reductive dehalogenase-homologous genes in deep subseafloor sedimentary metagenomes.</title>
        <authorList>
            <person name="Kawai M."/>
            <person name="Futagami T."/>
            <person name="Toyoda A."/>
            <person name="Takaki Y."/>
            <person name="Nishi S."/>
            <person name="Hori S."/>
            <person name="Arai W."/>
            <person name="Tsubouchi T."/>
            <person name="Morono Y."/>
            <person name="Uchiyama I."/>
            <person name="Ito T."/>
            <person name="Fujiyama A."/>
            <person name="Inagaki F."/>
            <person name="Takami H."/>
        </authorList>
    </citation>
    <scope>NUCLEOTIDE SEQUENCE</scope>
    <source>
        <strain evidence="1">Expedition CK06-06</strain>
    </source>
</reference>
<proteinExistence type="predicted"/>
<organism evidence="1">
    <name type="scientific">marine sediment metagenome</name>
    <dbReference type="NCBI Taxonomy" id="412755"/>
    <lineage>
        <taxon>unclassified sequences</taxon>
        <taxon>metagenomes</taxon>
        <taxon>ecological metagenomes</taxon>
    </lineage>
</organism>
<accession>X0V2E9</accession>
<dbReference type="EMBL" id="BARS01025565">
    <property type="protein sequence ID" value="GAG05582.1"/>
    <property type="molecule type" value="Genomic_DNA"/>
</dbReference>
<evidence type="ECO:0000313" key="1">
    <source>
        <dbReference type="EMBL" id="GAG05582.1"/>
    </source>
</evidence>
<sequence length="181" mass="19872">MFKKLVILFVITGLLLLPVQSYATDSYNNSVSVRESKDGVALHGVQAFTAGATDSHYTQAMYIGDLNLYNIFCAAWTNSTASDDVNLNVEYSYDRETWVAATINSGALFDDLNGGTVQADTLNIYEGTADGLYHAMIWLRLVFDGQSGNTTPVTVTWTVHGTKNQQGKMVSKGNRVRNRIT</sequence>
<name>X0V2E9_9ZZZZ</name>
<gene>
    <name evidence="1" type="ORF">S01H1_40377</name>
</gene>
<dbReference type="AlphaFoldDB" id="X0V2E9"/>
<comment type="caution">
    <text evidence="1">The sequence shown here is derived from an EMBL/GenBank/DDBJ whole genome shotgun (WGS) entry which is preliminary data.</text>
</comment>